<feature type="transmembrane region" description="Helical" evidence="8">
    <location>
        <begin position="210"/>
        <end position="231"/>
    </location>
</feature>
<evidence type="ECO:0000256" key="2">
    <source>
        <dbReference type="ARBA" id="ARBA00007362"/>
    </source>
</evidence>
<evidence type="ECO:0000313" key="10">
    <source>
        <dbReference type="EMBL" id="NED94506.1"/>
    </source>
</evidence>
<keyword evidence="4" id="KW-1003">Cell membrane</keyword>
<feature type="domain" description="EamA" evidence="9">
    <location>
        <begin position="6"/>
        <end position="140"/>
    </location>
</feature>
<dbReference type="InterPro" id="IPR000620">
    <property type="entry name" value="EamA_dom"/>
</dbReference>
<dbReference type="EMBL" id="JAAGOB010000002">
    <property type="protein sequence ID" value="NED94506.1"/>
    <property type="molecule type" value="Genomic_DNA"/>
</dbReference>
<dbReference type="Proteomes" id="UP000469185">
    <property type="component" value="Unassembled WGS sequence"/>
</dbReference>
<keyword evidence="11" id="KW-1185">Reference proteome</keyword>
<organism evidence="10 11">
    <name type="scientific">Phytoactinopolyspora alkaliphila</name>
    <dbReference type="NCBI Taxonomy" id="1783498"/>
    <lineage>
        <taxon>Bacteria</taxon>
        <taxon>Bacillati</taxon>
        <taxon>Actinomycetota</taxon>
        <taxon>Actinomycetes</taxon>
        <taxon>Jiangellales</taxon>
        <taxon>Jiangellaceae</taxon>
        <taxon>Phytoactinopolyspora</taxon>
    </lineage>
</organism>
<sequence>MSTSRAGVVYGLGAYVLWGLLPLFWALLDHVSSIEVLAHRFVWSLVVVLALLAVTGRLSRLRRLSLRAYGLLAVAGLVIAVNWGMFIWAVSTGHVIDVSLGYFINPLVTVLMAVIVLHERLRRTQWIAVGIAGVAVVVLTVNYGQPPWIGLTLALTFSIYSLIKKKVRVPAVESVAVETAAVVLPALVFVIILQASGRATFGAVDVGTDLLLVATGIATAVPLLLFAAAASRATLTTLGVAQYLAPTLTFILGLTVFNEVVPPVRFVGYGLVWLALVIFTVDALHHRRATLRSAIQDDAVLESLRDPART</sequence>
<evidence type="ECO:0000259" key="9">
    <source>
        <dbReference type="Pfam" id="PF00892"/>
    </source>
</evidence>
<feature type="transmembrane region" description="Helical" evidence="8">
    <location>
        <begin position="124"/>
        <end position="141"/>
    </location>
</feature>
<evidence type="ECO:0000313" key="11">
    <source>
        <dbReference type="Proteomes" id="UP000469185"/>
    </source>
</evidence>
<comment type="subcellular location">
    <subcellularLocation>
        <location evidence="1">Cell membrane</location>
        <topology evidence="1">Multi-pass membrane protein</topology>
    </subcellularLocation>
</comment>
<feature type="transmembrane region" description="Helical" evidence="8">
    <location>
        <begin position="266"/>
        <end position="284"/>
    </location>
</feature>
<evidence type="ECO:0000256" key="5">
    <source>
        <dbReference type="ARBA" id="ARBA00022692"/>
    </source>
</evidence>
<feature type="transmembrane region" description="Helical" evidence="8">
    <location>
        <begin position="100"/>
        <end position="117"/>
    </location>
</feature>
<dbReference type="InterPro" id="IPR004626">
    <property type="entry name" value="RarD"/>
</dbReference>
<dbReference type="PANTHER" id="PTHR22911:SF137">
    <property type="entry name" value="SOLUTE CARRIER FAMILY 35 MEMBER G2-RELATED"/>
    <property type="match status" value="1"/>
</dbReference>
<evidence type="ECO:0000256" key="7">
    <source>
        <dbReference type="ARBA" id="ARBA00023136"/>
    </source>
</evidence>
<keyword evidence="5 8" id="KW-0812">Transmembrane</keyword>
<evidence type="ECO:0000256" key="3">
    <source>
        <dbReference type="ARBA" id="ARBA00022448"/>
    </source>
</evidence>
<feature type="transmembrane region" description="Helical" evidence="8">
    <location>
        <begin position="7"/>
        <end position="28"/>
    </location>
</feature>
<dbReference type="GO" id="GO:0005886">
    <property type="term" value="C:plasma membrane"/>
    <property type="evidence" value="ECO:0007669"/>
    <property type="project" value="UniProtKB-SubCell"/>
</dbReference>
<dbReference type="NCBIfam" id="TIGR00688">
    <property type="entry name" value="rarD"/>
    <property type="match status" value="1"/>
</dbReference>
<protein>
    <submittedName>
        <fullName evidence="10">EamA family transporter RarD</fullName>
    </submittedName>
</protein>
<evidence type="ECO:0000256" key="1">
    <source>
        <dbReference type="ARBA" id="ARBA00004651"/>
    </source>
</evidence>
<evidence type="ECO:0000256" key="4">
    <source>
        <dbReference type="ARBA" id="ARBA00022475"/>
    </source>
</evidence>
<dbReference type="Pfam" id="PF00892">
    <property type="entry name" value="EamA"/>
    <property type="match status" value="1"/>
</dbReference>
<proteinExistence type="inferred from homology"/>
<evidence type="ECO:0000256" key="6">
    <source>
        <dbReference type="ARBA" id="ARBA00022989"/>
    </source>
</evidence>
<dbReference type="AlphaFoldDB" id="A0A6N9YHM4"/>
<feature type="transmembrane region" description="Helical" evidence="8">
    <location>
        <begin position="40"/>
        <end position="56"/>
    </location>
</feature>
<reference evidence="10 11" key="1">
    <citation type="submission" date="2020-02" db="EMBL/GenBank/DDBJ databases">
        <authorList>
            <person name="Li X.-J."/>
            <person name="Feng X.-M."/>
        </authorList>
    </citation>
    <scope>NUCLEOTIDE SEQUENCE [LARGE SCALE GENOMIC DNA]</scope>
    <source>
        <strain evidence="10 11">CGMCC 4.7225</strain>
    </source>
</reference>
<evidence type="ECO:0000256" key="8">
    <source>
        <dbReference type="SAM" id="Phobius"/>
    </source>
</evidence>
<feature type="transmembrane region" description="Helical" evidence="8">
    <location>
        <begin position="175"/>
        <end position="195"/>
    </location>
</feature>
<feature type="transmembrane region" description="Helical" evidence="8">
    <location>
        <begin position="147"/>
        <end position="163"/>
    </location>
</feature>
<comment type="similarity">
    <text evidence="2">Belongs to the EamA transporter family.</text>
</comment>
<keyword evidence="3" id="KW-0813">Transport</keyword>
<name>A0A6N9YHM4_9ACTN</name>
<feature type="transmembrane region" description="Helical" evidence="8">
    <location>
        <begin position="243"/>
        <end position="260"/>
    </location>
</feature>
<keyword evidence="7 8" id="KW-0472">Membrane</keyword>
<dbReference type="RefSeq" id="WP_163816366.1">
    <property type="nucleotide sequence ID" value="NZ_JAAGOB010000002.1"/>
</dbReference>
<dbReference type="PANTHER" id="PTHR22911">
    <property type="entry name" value="ACYL-MALONYL CONDENSING ENZYME-RELATED"/>
    <property type="match status" value="1"/>
</dbReference>
<feature type="transmembrane region" description="Helical" evidence="8">
    <location>
        <begin position="68"/>
        <end position="88"/>
    </location>
</feature>
<dbReference type="InterPro" id="IPR037185">
    <property type="entry name" value="EmrE-like"/>
</dbReference>
<gene>
    <name evidence="10" type="primary">rarD</name>
    <name evidence="10" type="ORF">G1H11_04195</name>
</gene>
<comment type="caution">
    <text evidence="10">The sequence shown here is derived from an EMBL/GenBank/DDBJ whole genome shotgun (WGS) entry which is preliminary data.</text>
</comment>
<keyword evidence="6 8" id="KW-1133">Transmembrane helix</keyword>
<dbReference type="SUPFAM" id="SSF103481">
    <property type="entry name" value="Multidrug resistance efflux transporter EmrE"/>
    <property type="match status" value="2"/>
</dbReference>
<accession>A0A6N9YHM4</accession>